<evidence type="ECO:0000313" key="3">
    <source>
        <dbReference type="EMBL" id="GFE65479.1"/>
    </source>
</evidence>
<feature type="transmembrane region" description="Helical" evidence="1">
    <location>
        <begin position="215"/>
        <end position="235"/>
    </location>
</feature>
<dbReference type="Gene3D" id="1.10.3730.20">
    <property type="match status" value="1"/>
</dbReference>
<gene>
    <name evidence="3" type="ORF">KIN_25530</name>
</gene>
<feature type="domain" description="EamA" evidence="2">
    <location>
        <begin position="158"/>
        <end position="288"/>
    </location>
</feature>
<dbReference type="GO" id="GO:0016020">
    <property type="term" value="C:membrane"/>
    <property type="evidence" value="ECO:0007669"/>
    <property type="project" value="InterPro"/>
</dbReference>
<dbReference type="InterPro" id="IPR037185">
    <property type="entry name" value="EmrE-like"/>
</dbReference>
<name>A0A6N6JJ80_9RHOB</name>
<dbReference type="Proteomes" id="UP000436822">
    <property type="component" value="Unassembled WGS sequence"/>
</dbReference>
<dbReference type="SUPFAM" id="SSF103481">
    <property type="entry name" value="Multidrug resistance efflux transporter EmrE"/>
    <property type="match status" value="2"/>
</dbReference>
<sequence>MSRVAIKAVEDRAQLGIVMMLVAYLSFSFIDTSVKWLVIAGLPALQLAFVRYAGHFLISIGTIARGGIGPERFATEHPWTVLLRGALLVSSTAFNFISLNYLPLTVTSAIMFSAPIIVCALSMPLLGERVGPWRWLAIVVGFAGVLVVIRPGGAAFHWAMLLSIYNAFALALYSILTRKLAGVVATETLQLYGSALGTITLLPFAWAVWQNPVGAVDWFIMFALGLWGWGGHELLTRAHAFAPASTLMPYTYSFMIYLTISSYLIFDHVPDQATVLGALIIIASGLLIWARERRA</sequence>
<comment type="caution">
    <text evidence="3">The sequence shown here is derived from an EMBL/GenBank/DDBJ whole genome shotgun (WGS) entry which is preliminary data.</text>
</comment>
<keyword evidence="4" id="KW-1185">Reference proteome</keyword>
<accession>A0A6N6JJ80</accession>
<feature type="transmembrane region" description="Helical" evidence="1">
    <location>
        <begin position="272"/>
        <end position="290"/>
    </location>
</feature>
<organism evidence="3 4">
    <name type="scientific">Litoreibacter roseus</name>
    <dbReference type="NCBI Taxonomy" id="2601869"/>
    <lineage>
        <taxon>Bacteria</taxon>
        <taxon>Pseudomonadati</taxon>
        <taxon>Pseudomonadota</taxon>
        <taxon>Alphaproteobacteria</taxon>
        <taxon>Rhodobacterales</taxon>
        <taxon>Roseobacteraceae</taxon>
        <taxon>Litoreibacter</taxon>
    </lineage>
</organism>
<feature type="transmembrane region" description="Helical" evidence="1">
    <location>
        <begin position="247"/>
        <end position="266"/>
    </location>
</feature>
<dbReference type="RefSeq" id="WP_159807452.1">
    <property type="nucleotide sequence ID" value="NZ_BLJE01000002.1"/>
</dbReference>
<feature type="domain" description="EamA" evidence="2">
    <location>
        <begin position="15"/>
        <end position="149"/>
    </location>
</feature>
<proteinExistence type="predicted"/>
<keyword evidence="1" id="KW-1133">Transmembrane helix</keyword>
<feature type="transmembrane region" description="Helical" evidence="1">
    <location>
        <begin position="133"/>
        <end position="149"/>
    </location>
</feature>
<dbReference type="OrthoDB" id="9815809at2"/>
<dbReference type="PANTHER" id="PTHR22911:SF103">
    <property type="entry name" value="BLR2811 PROTEIN"/>
    <property type="match status" value="1"/>
</dbReference>
<evidence type="ECO:0000313" key="4">
    <source>
        <dbReference type="Proteomes" id="UP000436822"/>
    </source>
</evidence>
<feature type="transmembrane region" description="Helical" evidence="1">
    <location>
        <begin position="155"/>
        <end position="176"/>
    </location>
</feature>
<dbReference type="PANTHER" id="PTHR22911">
    <property type="entry name" value="ACYL-MALONYL CONDENSING ENZYME-RELATED"/>
    <property type="match status" value="1"/>
</dbReference>
<feature type="transmembrane region" description="Helical" evidence="1">
    <location>
        <begin position="81"/>
        <end position="102"/>
    </location>
</feature>
<dbReference type="EMBL" id="BLJE01000002">
    <property type="protein sequence ID" value="GFE65479.1"/>
    <property type="molecule type" value="Genomic_DNA"/>
</dbReference>
<dbReference type="AlphaFoldDB" id="A0A6N6JJ80"/>
<reference evidence="3 4" key="1">
    <citation type="submission" date="2019-12" db="EMBL/GenBank/DDBJ databases">
        <title>Litoreibacter badius sp. nov., a novel bacteriochlorophyll a-containing bacterium in the genus Litoreibacter.</title>
        <authorList>
            <person name="Kanamuro M."/>
            <person name="Takabe Y."/>
            <person name="Mori K."/>
            <person name="Takaichi S."/>
            <person name="Hanada S."/>
        </authorList>
    </citation>
    <scope>NUCLEOTIDE SEQUENCE [LARGE SCALE GENOMIC DNA]</scope>
    <source>
        <strain evidence="3 4">K6</strain>
    </source>
</reference>
<keyword evidence="1" id="KW-0812">Transmembrane</keyword>
<feature type="transmembrane region" description="Helical" evidence="1">
    <location>
        <begin position="188"/>
        <end position="209"/>
    </location>
</feature>
<feature type="transmembrane region" description="Helical" evidence="1">
    <location>
        <begin position="12"/>
        <end position="30"/>
    </location>
</feature>
<keyword evidence="1" id="KW-0472">Membrane</keyword>
<dbReference type="InterPro" id="IPR000620">
    <property type="entry name" value="EamA_dom"/>
</dbReference>
<dbReference type="Pfam" id="PF00892">
    <property type="entry name" value="EamA"/>
    <property type="match status" value="2"/>
</dbReference>
<protein>
    <recommendedName>
        <fullName evidence="2">EamA domain-containing protein</fullName>
    </recommendedName>
</protein>
<feature type="transmembrane region" description="Helical" evidence="1">
    <location>
        <begin position="36"/>
        <end position="60"/>
    </location>
</feature>
<evidence type="ECO:0000256" key="1">
    <source>
        <dbReference type="SAM" id="Phobius"/>
    </source>
</evidence>
<feature type="transmembrane region" description="Helical" evidence="1">
    <location>
        <begin position="108"/>
        <end position="126"/>
    </location>
</feature>
<evidence type="ECO:0000259" key="2">
    <source>
        <dbReference type="Pfam" id="PF00892"/>
    </source>
</evidence>